<organism evidence="1 2">
    <name type="scientific">Parablautia muri</name>
    <dbReference type="NCBI Taxonomy" id="2320879"/>
    <lineage>
        <taxon>Bacteria</taxon>
        <taxon>Bacillati</taxon>
        <taxon>Bacillota</taxon>
        <taxon>Clostridia</taxon>
        <taxon>Lachnospirales</taxon>
        <taxon>Lachnospiraceae</taxon>
        <taxon>Parablautia</taxon>
    </lineage>
</organism>
<evidence type="ECO:0000313" key="2">
    <source>
        <dbReference type="Proteomes" id="UP001154420"/>
    </source>
</evidence>
<comment type="caution">
    <text evidence="1">The sequence shown here is derived from an EMBL/GenBank/DDBJ whole genome shotgun (WGS) entry which is preliminary data.</text>
</comment>
<proteinExistence type="predicted"/>
<dbReference type="EMBL" id="QZDT01000014">
    <property type="protein sequence ID" value="NBJ92948.1"/>
    <property type="molecule type" value="Genomic_DNA"/>
</dbReference>
<keyword evidence="2" id="KW-1185">Reference proteome</keyword>
<dbReference type="AlphaFoldDB" id="A0A9X5GR81"/>
<name>A0A9X5GR81_9FIRM</name>
<dbReference type="Proteomes" id="UP001154420">
    <property type="component" value="Unassembled WGS sequence"/>
</dbReference>
<protein>
    <submittedName>
        <fullName evidence="1">Uncharacterized protein</fullName>
    </submittedName>
</protein>
<accession>A0A9X5GR81</accession>
<evidence type="ECO:0000313" key="1">
    <source>
        <dbReference type="EMBL" id="NBJ92948.1"/>
    </source>
</evidence>
<reference evidence="1" key="1">
    <citation type="submission" date="2018-09" db="EMBL/GenBank/DDBJ databases">
        <title>Murine metabolic-syndrome-specific gut microbial biobank.</title>
        <authorList>
            <person name="Liu C."/>
        </authorList>
    </citation>
    <scope>NUCLEOTIDE SEQUENCE</scope>
    <source>
        <strain evidence="1">D42-62</strain>
    </source>
</reference>
<gene>
    <name evidence="1" type="ORF">D5281_10160</name>
</gene>
<sequence>MTRLCLLFWEIINEVWQTGLQYIMWKEAKHMTHGGDWSGSKLPSNLLMQYGRHILPYAGGIVWRKN</sequence>